<feature type="transmembrane region" description="Helical" evidence="1">
    <location>
        <begin position="24"/>
        <end position="44"/>
    </location>
</feature>
<feature type="domain" description="Type 4 fimbrial biogenesis protein PilX N-terminal" evidence="2">
    <location>
        <begin position="22"/>
        <end position="71"/>
    </location>
</feature>
<accession>A0A2Z2NZ35</accession>
<reference evidence="3 4" key="1">
    <citation type="submission" date="2016-12" db="EMBL/GenBank/DDBJ databases">
        <authorList>
            <person name="Song W.-J."/>
            <person name="Kurnit D.M."/>
        </authorList>
    </citation>
    <scope>NUCLEOTIDE SEQUENCE [LARGE SCALE GENOMIC DNA]</scope>
    <source>
        <strain evidence="3 4">IMCC3135</strain>
    </source>
</reference>
<organism evidence="3 4">
    <name type="scientific">Granulosicoccus antarcticus IMCC3135</name>
    <dbReference type="NCBI Taxonomy" id="1192854"/>
    <lineage>
        <taxon>Bacteria</taxon>
        <taxon>Pseudomonadati</taxon>
        <taxon>Pseudomonadota</taxon>
        <taxon>Gammaproteobacteria</taxon>
        <taxon>Chromatiales</taxon>
        <taxon>Granulosicoccaceae</taxon>
        <taxon>Granulosicoccus</taxon>
    </lineage>
</organism>
<dbReference type="Pfam" id="PF14341">
    <property type="entry name" value="PilX_N"/>
    <property type="match status" value="1"/>
</dbReference>
<dbReference type="KEGG" id="gai:IMCC3135_11520"/>
<keyword evidence="4" id="KW-1185">Reference proteome</keyword>
<dbReference type="InterPro" id="IPR025746">
    <property type="entry name" value="PilX_N_dom"/>
</dbReference>
<dbReference type="AlphaFoldDB" id="A0A2Z2NZ35"/>
<dbReference type="OrthoDB" id="5298746at2"/>
<sequence>MIQHQNTFDAACGPGRRPATQRGAALLVAMVMIFMLSIMGASVMRSSTLEKRMASNAIQTATTFQAAESASNLALNKSSYLTRAYVAGVNEELVLDIDGVRSDIGLESRSVLEWVGTGAAPGYSMGVGTSGFEGLYYVSTGVSAIEAVRSQSTVEQGAYRIVPAN</sequence>
<dbReference type="EMBL" id="CP018632">
    <property type="protein sequence ID" value="ASJ72394.1"/>
    <property type="molecule type" value="Genomic_DNA"/>
</dbReference>
<evidence type="ECO:0000313" key="3">
    <source>
        <dbReference type="EMBL" id="ASJ72394.1"/>
    </source>
</evidence>
<protein>
    <recommendedName>
        <fullName evidence="2">Type 4 fimbrial biogenesis protein PilX N-terminal domain-containing protein</fullName>
    </recommendedName>
</protein>
<keyword evidence="1" id="KW-1133">Transmembrane helix</keyword>
<dbReference type="RefSeq" id="WP_088917706.1">
    <property type="nucleotide sequence ID" value="NZ_CP018632.1"/>
</dbReference>
<proteinExistence type="predicted"/>
<keyword evidence="1" id="KW-0812">Transmembrane</keyword>
<dbReference type="Proteomes" id="UP000250079">
    <property type="component" value="Chromosome"/>
</dbReference>
<keyword evidence="1" id="KW-0472">Membrane</keyword>
<evidence type="ECO:0000256" key="1">
    <source>
        <dbReference type="SAM" id="Phobius"/>
    </source>
</evidence>
<evidence type="ECO:0000313" key="4">
    <source>
        <dbReference type="Proteomes" id="UP000250079"/>
    </source>
</evidence>
<gene>
    <name evidence="3" type="ORF">IMCC3135_11520</name>
</gene>
<evidence type="ECO:0000259" key="2">
    <source>
        <dbReference type="Pfam" id="PF14341"/>
    </source>
</evidence>
<name>A0A2Z2NZ35_9GAMM</name>